<dbReference type="RefSeq" id="WP_169492534.1">
    <property type="nucleotide sequence ID" value="NZ_JABBGM010000002.1"/>
</dbReference>
<dbReference type="Gene3D" id="3.20.20.80">
    <property type="entry name" value="Glycosidases"/>
    <property type="match status" value="1"/>
</dbReference>
<evidence type="ECO:0000256" key="2">
    <source>
        <dbReference type="ARBA" id="ARBA00022801"/>
    </source>
</evidence>
<dbReference type="PANTHER" id="PTHR10353:SF36">
    <property type="entry name" value="LP05116P"/>
    <property type="match status" value="1"/>
</dbReference>
<gene>
    <name evidence="5" type="ORF">HHL27_06365</name>
</gene>
<dbReference type="PROSITE" id="PS51318">
    <property type="entry name" value="TAT"/>
    <property type="match status" value="1"/>
</dbReference>
<dbReference type="PRINTS" id="PR00131">
    <property type="entry name" value="GLHYDRLASE1"/>
</dbReference>
<dbReference type="Proteomes" id="UP000583556">
    <property type="component" value="Unassembled WGS sequence"/>
</dbReference>
<dbReference type="InterPro" id="IPR001360">
    <property type="entry name" value="Glyco_hydro_1"/>
</dbReference>
<keyword evidence="6" id="KW-1185">Reference proteome</keyword>
<keyword evidence="3" id="KW-0326">Glycosidase</keyword>
<reference evidence="5 6" key="1">
    <citation type="submission" date="2020-04" db="EMBL/GenBank/DDBJ databases">
        <title>Novosphingobium sp. TW-4 isolated from soil.</title>
        <authorList>
            <person name="Dahal R.H."/>
            <person name="Chaudhary D.K."/>
        </authorList>
    </citation>
    <scope>NUCLEOTIDE SEQUENCE [LARGE SCALE GENOMIC DNA]</scope>
    <source>
        <strain evidence="5 6">TW-4</strain>
    </source>
</reference>
<dbReference type="InterPro" id="IPR006311">
    <property type="entry name" value="TAT_signal"/>
</dbReference>
<comment type="caution">
    <text evidence="5">The sequence shown here is derived from an EMBL/GenBank/DDBJ whole genome shotgun (WGS) entry which is preliminary data.</text>
</comment>
<evidence type="ECO:0000256" key="1">
    <source>
        <dbReference type="ARBA" id="ARBA00010838"/>
    </source>
</evidence>
<dbReference type="AlphaFoldDB" id="A0A7Y0G9Y1"/>
<dbReference type="SUPFAM" id="SSF51445">
    <property type="entry name" value="(Trans)glycosidases"/>
    <property type="match status" value="1"/>
</dbReference>
<name>A0A7Y0G9Y1_9SPHN</name>
<evidence type="ECO:0000256" key="3">
    <source>
        <dbReference type="ARBA" id="ARBA00023295"/>
    </source>
</evidence>
<evidence type="ECO:0000313" key="6">
    <source>
        <dbReference type="Proteomes" id="UP000583556"/>
    </source>
</evidence>
<proteinExistence type="inferred from homology"/>
<dbReference type="GO" id="GO:0005829">
    <property type="term" value="C:cytosol"/>
    <property type="evidence" value="ECO:0007669"/>
    <property type="project" value="TreeGrafter"/>
</dbReference>
<dbReference type="PANTHER" id="PTHR10353">
    <property type="entry name" value="GLYCOSYL HYDROLASE"/>
    <property type="match status" value="1"/>
</dbReference>
<dbReference type="GO" id="GO:0016052">
    <property type="term" value="P:carbohydrate catabolic process"/>
    <property type="evidence" value="ECO:0007669"/>
    <property type="project" value="TreeGrafter"/>
</dbReference>
<keyword evidence="2 5" id="KW-0378">Hydrolase</keyword>
<dbReference type="Pfam" id="PF00232">
    <property type="entry name" value="Glyco_hydro_1"/>
    <property type="match status" value="2"/>
</dbReference>
<dbReference type="EMBL" id="JABBGM010000002">
    <property type="protein sequence ID" value="NML93294.1"/>
    <property type="molecule type" value="Genomic_DNA"/>
</dbReference>
<organism evidence="5 6">
    <name type="scientific">Novosphingobium olei</name>
    <dbReference type="NCBI Taxonomy" id="2728851"/>
    <lineage>
        <taxon>Bacteria</taxon>
        <taxon>Pseudomonadati</taxon>
        <taxon>Pseudomonadota</taxon>
        <taxon>Alphaproteobacteria</taxon>
        <taxon>Sphingomonadales</taxon>
        <taxon>Sphingomonadaceae</taxon>
        <taxon>Novosphingobium</taxon>
    </lineage>
</organism>
<dbReference type="GO" id="GO:0008422">
    <property type="term" value="F:beta-glucosidase activity"/>
    <property type="evidence" value="ECO:0007669"/>
    <property type="project" value="TreeGrafter"/>
</dbReference>
<dbReference type="InterPro" id="IPR017853">
    <property type="entry name" value="GH"/>
</dbReference>
<comment type="similarity">
    <text evidence="1 4">Belongs to the glycosyl hydrolase 1 family.</text>
</comment>
<evidence type="ECO:0000313" key="5">
    <source>
        <dbReference type="EMBL" id="NML93294.1"/>
    </source>
</evidence>
<evidence type="ECO:0000256" key="4">
    <source>
        <dbReference type="RuleBase" id="RU003690"/>
    </source>
</evidence>
<sequence>MELDRRSLIAGAAALGAAPLVAQAKATKPSPAFPQGFLWGSATAAHQVEGNNINADAWLMENVKPTTFVEPSGDAANSFELWQTDLDLVKTLGLNTYRFSLEWARIEPEPGLFSIAMLDHYKAMIEGCRARGLHPIVTFNHFTTPRWFAGRGGWHNPEAPALFARYCDRAARHLAEGIGHATTLNEPNLAGLLAELLPGDLLAQDKAMLKACARAMGVERFSAGSALHIDDPKSFRAHQLEGHKQGRAAIKAVRGDLPVGVSLAMMDDQAVGRNSLRDAMRERYYGEWLRAARGDDFVGVQNYERKVWNDKGVVPAPADARRNKMGAEVWPGSLAGAVRYAHEATGIPVIVTEHGVGSDDDSIRAWLIPNALRELKLAMDQGVPVHGYCHWSLIDNFEWVFGYGIHFGLCTLDRTTFKRTPKPSAMVLKRIAEANALV</sequence>
<protein>
    <submittedName>
        <fullName evidence="5">Glycoside hydrolase family 1 protein</fullName>
    </submittedName>
</protein>
<accession>A0A7Y0G9Y1</accession>